<evidence type="ECO:0000313" key="2">
    <source>
        <dbReference type="Proteomes" id="UP001330812"/>
    </source>
</evidence>
<gene>
    <name evidence="1" type="ORF">VSH64_45255</name>
</gene>
<protein>
    <submittedName>
        <fullName evidence="1">Uncharacterized protein</fullName>
    </submittedName>
</protein>
<reference evidence="1 2" key="1">
    <citation type="journal article" date="2015" name="Int. J. Syst. Evol. Microbiol.">
        <title>Amycolatopsis rhabdoformis sp. nov., an actinomycete isolated from a tropical forest soil.</title>
        <authorList>
            <person name="Souza W.R."/>
            <person name="Silva R.E."/>
            <person name="Goodfellow M."/>
            <person name="Busarakam K."/>
            <person name="Figueiro F.S."/>
            <person name="Ferreira D."/>
            <person name="Rodrigues-Filho E."/>
            <person name="Moraes L.A.B."/>
            <person name="Zucchi T.D."/>
        </authorList>
    </citation>
    <scope>NUCLEOTIDE SEQUENCE [LARGE SCALE GENOMIC DNA]</scope>
    <source>
        <strain evidence="1 2">NCIMB 14900</strain>
    </source>
</reference>
<keyword evidence="2" id="KW-1185">Reference proteome</keyword>
<dbReference type="RefSeq" id="WP_326568883.1">
    <property type="nucleotide sequence ID" value="NZ_CP142149.1"/>
</dbReference>
<proteinExistence type="predicted"/>
<organism evidence="1 2">
    <name type="scientific">Amycolatopsis rhabdoformis</name>
    <dbReference type="NCBI Taxonomy" id="1448059"/>
    <lineage>
        <taxon>Bacteria</taxon>
        <taxon>Bacillati</taxon>
        <taxon>Actinomycetota</taxon>
        <taxon>Actinomycetes</taxon>
        <taxon>Pseudonocardiales</taxon>
        <taxon>Pseudonocardiaceae</taxon>
        <taxon>Amycolatopsis</taxon>
    </lineage>
</organism>
<evidence type="ECO:0000313" key="1">
    <source>
        <dbReference type="EMBL" id="WSE29925.1"/>
    </source>
</evidence>
<dbReference type="EMBL" id="CP142149">
    <property type="protein sequence ID" value="WSE29925.1"/>
    <property type="molecule type" value="Genomic_DNA"/>
</dbReference>
<accession>A0ABZ1I6D4</accession>
<dbReference type="Proteomes" id="UP001330812">
    <property type="component" value="Chromosome"/>
</dbReference>
<sequence>MGESAVAPATVSRKSFYDNYFSDGADAGEQAGGVVQAKVFSARNQ</sequence>
<name>A0ABZ1I6D4_9PSEU</name>